<evidence type="ECO:0000313" key="2">
    <source>
        <dbReference type="EMBL" id="KAF0916360.1"/>
    </source>
</evidence>
<accession>A0A6G1DV14</accession>
<protein>
    <submittedName>
        <fullName evidence="2">Uncharacterized protein</fullName>
    </submittedName>
</protein>
<dbReference type="AlphaFoldDB" id="A0A6G1DV14"/>
<organism evidence="2 3">
    <name type="scientific">Oryza meyeriana var. granulata</name>
    <dbReference type="NCBI Taxonomy" id="110450"/>
    <lineage>
        <taxon>Eukaryota</taxon>
        <taxon>Viridiplantae</taxon>
        <taxon>Streptophyta</taxon>
        <taxon>Embryophyta</taxon>
        <taxon>Tracheophyta</taxon>
        <taxon>Spermatophyta</taxon>
        <taxon>Magnoliopsida</taxon>
        <taxon>Liliopsida</taxon>
        <taxon>Poales</taxon>
        <taxon>Poaceae</taxon>
        <taxon>BOP clade</taxon>
        <taxon>Oryzoideae</taxon>
        <taxon>Oryzeae</taxon>
        <taxon>Oryzinae</taxon>
        <taxon>Oryza</taxon>
        <taxon>Oryza meyeriana</taxon>
    </lineage>
</organism>
<gene>
    <name evidence="2" type="ORF">E2562_005956</name>
</gene>
<keyword evidence="3" id="KW-1185">Reference proteome</keyword>
<sequence>MQPCRSVRVRELHDDDFNSGEEDEANGDEDIDFESHQDEVLPTKYYEQEDDVCFMMMISILEKKMRPMKMRILTLSLTRMRSFQLMIMDKRMKCLMIDVYFACCLA</sequence>
<feature type="region of interest" description="Disordered" evidence="1">
    <location>
        <begin position="1"/>
        <end position="33"/>
    </location>
</feature>
<evidence type="ECO:0000256" key="1">
    <source>
        <dbReference type="SAM" id="MobiDB-lite"/>
    </source>
</evidence>
<comment type="caution">
    <text evidence="2">The sequence shown here is derived from an EMBL/GenBank/DDBJ whole genome shotgun (WGS) entry which is preliminary data.</text>
</comment>
<name>A0A6G1DV14_9ORYZ</name>
<evidence type="ECO:0000313" key="3">
    <source>
        <dbReference type="Proteomes" id="UP000479710"/>
    </source>
</evidence>
<feature type="compositionally biased region" description="Acidic residues" evidence="1">
    <location>
        <begin position="17"/>
        <end position="32"/>
    </location>
</feature>
<proteinExistence type="predicted"/>
<dbReference type="EMBL" id="SPHZ02000005">
    <property type="protein sequence ID" value="KAF0916360.1"/>
    <property type="molecule type" value="Genomic_DNA"/>
</dbReference>
<reference evidence="2 3" key="1">
    <citation type="submission" date="2019-11" db="EMBL/GenBank/DDBJ databases">
        <title>Whole genome sequence of Oryza granulata.</title>
        <authorList>
            <person name="Li W."/>
        </authorList>
    </citation>
    <scope>NUCLEOTIDE SEQUENCE [LARGE SCALE GENOMIC DNA]</scope>
    <source>
        <strain evidence="3">cv. Menghai</strain>
        <tissue evidence="2">Leaf</tissue>
    </source>
</reference>
<dbReference type="Proteomes" id="UP000479710">
    <property type="component" value="Unassembled WGS sequence"/>
</dbReference>